<dbReference type="InterPro" id="IPR043128">
    <property type="entry name" value="Rev_trsase/Diguanyl_cyclase"/>
</dbReference>
<dbReference type="SUPFAM" id="SSF56672">
    <property type="entry name" value="DNA/RNA polymerases"/>
    <property type="match status" value="1"/>
</dbReference>
<dbReference type="EMBL" id="JAHRHJ020000002">
    <property type="protein sequence ID" value="KAH9327438.1"/>
    <property type="molecule type" value="Genomic_DNA"/>
</dbReference>
<keyword evidence="2" id="KW-1185">Reference proteome</keyword>
<dbReference type="InterPro" id="IPR043502">
    <property type="entry name" value="DNA/RNA_pol_sf"/>
</dbReference>
<dbReference type="Gene3D" id="3.30.70.270">
    <property type="match status" value="1"/>
</dbReference>
<protein>
    <submittedName>
        <fullName evidence="1">Uncharacterized protein</fullName>
    </submittedName>
</protein>
<dbReference type="AlphaFoldDB" id="A0AA38LJW8"/>
<feature type="non-terminal residue" evidence="1">
    <location>
        <position position="60"/>
    </location>
</feature>
<dbReference type="Proteomes" id="UP000824469">
    <property type="component" value="Unassembled WGS sequence"/>
</dbReference>
<feature type="non-terminal residue" evidence="1">
    <location>
        <position position="1"/>
    </location>
</feature>
<name>A0AA38LJW8_TAXCH</name>
<comment type="caution">
    <text evidence="1">The sequence shown here is derived from an EMBL/GenBank/DDBJ whole genome shotgun (WGS) entry which is preliminary data.</text>
</comment>
<proteinExistence type="predicted"/>
<accession>A0AA38LJW8</accession>
<reference evidence="1 2" key="1">
    <citation type="journal article" date="2021" name="Nat. Plants">
        <title>The Taxus genome provides insights into paclitaxel biosynthesis.</title>
        <authorList>
            <person name="Xiong X."/>
            <person name="Gou J."/>
            <person name="Liao Q."/>
            <person name="Li Y."/>
            <person name="Zhou Q."/>
            <person name="Bi G."/>
            <person name="Li C."/>
            <person name="Du R."/>
            <person name="Wang X."/>
            <person name="Sun T."/>
            <person name="Guo L."/>
            <person name="Liang H."/>
            <person name="Lu P."/>
            <person name="Wu Y."/>
            <person name="Zhang Z."/>
            <person name="Ro D.K."/>
            <person name="Shang Y."/>
            <person name="Huang S."/>
            <person name="Yan J."/>
        </authorList>
    </citation>
    <scope>NUCLEOTIDE SEQUENCE [LARGE SCALE GENOMIC DNA]</scope>
    <source>
        <strain evidence="1">Ta-2019</strain>
    </source>
</reference>
<evidence type="ECO:0000313" key="1">
    <source>
        <dbReference type="EMBL" id="KAH9327438.1"/>
    </source>
</evidence>
<evidence type="ECO:0000313" key="2">
    <source>
        <dbReference type="Proteomes" id="UP000824469"/>
    </source>
</evidence>
<organism evidence="1 2">
    <name type="scientific">Taxus chinensis</name>
    <name type="common">Chinese yew</name>
    <name type="synonym">Taxus wallichiana var. chinensis</name>
    <dbReference type="NCBI Taxonomy" id="29808"/>
    <lineage>
        <taxon>Eukaryota</taxon>
        <taxon>Viridiplantae</taxon>
        <taxon>Streptophyta</taxon>
        <taxon>Embryophyta</taxon>
        <taxon>Tracheophyta</taxon>
        <taxon>Spermatophyta</taxon>
        <taxon>Pinopsida</taxon>
        <taxon>Pinidae</taxon>
        <taxon>Conifers II</taxon>
        <taxon>Cupressales</taxon>
        <taxon>Taxaceae</taxon>
        <taxon>Taxus</taxon>
    </lineage>
</organism>
<sequence>CREHGIFLNPKESVFGVTEGKLLGHIVRKEGMKIDTERVEAIQSLTLPTSKTSVHSFFGK</sequence>
<gene>
    <name evidence="1" type="ORF">KI387_007616</name>
</gene>